<comment type="caution">
    <text evidence="3">The sequence shown here is derived from an EMBL/GenBank/DDBJ whole genome shotgun (WGS) entry which is preliminary data.</text>
</comment>
<gene>
    <name evidence="3" type="ORF">DRP53_09910</name>
</gene>
<evidence type="ECO:0000259" key="2">
    <source>
        <dbReference type="PROSITE" id="PS51819"/>
    </source>
</evidence>
<dbReference type="PANTHER" id="PTHR43048:SF3">
    <property type="entry name" value="METHYLMALONYL-COA EPIMERASE, MITOCHONDRIAL"/>
    <property type="match status" value="1"/>
</dbReference>
<dbReference type="EMBL" id="QNBE01000127">
    <property type="protein sequence ID" value="RKX68817.1"/>
    <property type="molecule type" value="Genomic_DNA"/>
</dbReference>
<dbReference type="AlphaFoldDB" id="A0A660SDQ8"/>
<evidence type="ECO:0000313" key="3">
    <source>
        <dbReference type="EMBL" id="RKX68817.1"/>
    </source>
</evidence>
<dbReference type="InterPro" id="IPR029068">
    <property type="entry name" value="Glyas_Bleomycin-R_OHBP_Dase"/>
</dbReference>
<reference evidence="3 4" key="1">
    <citation type="submission" date="2018-06" db="EMBL/GenBank/DDBJ databases">
        <title>Extensive metabolic versatility and redundancy in microbially diverse, dynamic hydrothermal sediments.</title>
        <authorList>
            <person name="Dombrowski N."/>
            <person name="Teske A."/>
            <person name="Baker B.J."/>
        </authorList>
    </citation>
    <scope>NUCLEOTIDE SEQUENCE [LARGE SCALE GENOMIC DNA]</scope>
    <source>
        <strain evidence="3">B36_G15</strain>
    </source>
</reference>
<protein>
    <recommendedName>
        <fullName evidence="2">VOC domain-containing protein</fullName>
    </recommendedName>
</protein>
<dbReference type="PANTHER" id="PTHR43048">
    <property type="entry name" value="METHYLMALONYL-COA EPIMERASE"/>
    <property type="match status" value="1"/>
</dbReference>
<dbReference type="SUPFAM" id="SSF54593">
    <property type="entry name" value="Glyoxalase/Bleomycin resistance protein/Dihydroxybiphenyl dioxygenase"/>
    <property type="match status" value="1"/>
</dbReference>
<dbReference type="Proteomes" id="UP000268469">
    <property type="component" value="Unassembled WGS sequence"/>
</dbReference>
<accession>A0A660SDQ8</accession>
<dbReference type="InterPro" id="IPR004360">
    <property type="entry name" value="Glyas_Fos-R_dOase_dom"/>
</dbReference>
<feature type="domain" description="VOC" evidence="2">
    <location>
        <begin position="6"/>
        <end position="130"/>
    </location>
</feature>
<dbReference type="InterPro" id="IPR037523">
    <property type="entry name" value="VOC_core"/>
</dbReference>
<evidence type="ECO:0000256" key="1">
    <source>
        <dbReference type="ARBA" id="ARBA00022723"/>
    </source>
</evidence>
<evidence type="ECO:0000313" key="4">
    <source>
        <dbReference type="Proteomes" id="UP000268469"/>
    </source>
</evidence>
<dbReference type="Gene3D" id="3.10.180.10">
    <property type="entry name" value="2,3-Dihydroxybiphenyl 1,2-Dioxygenase, domain 1"/>
    <property type="match status" value="1"/>
</dbReference>
<name>A0A660SDQ8_UNCW3</name>
<dbReference type="InterPro" id="IPR051785">
    <property type="entry name" value="MMCE/EMCE_epimerase"/>
</dbReference>
<dbReference type="GO" id="GO:0004493">
    <property type="term" value="F:methylmalonyl-CoA epimerase activity"/>
    <property type="evidence" value="ECO:0007669"/>
    <property type="project" value="TreeGrafter"/>
</dbReference>
<dbReference type="PROSITE" id="PS51819">
    <property type="entry name" value="VOC"/>
    <property type="match status" value="1"/>
</dbReference>
<proteinExistence type="predicted"/>
<dbReference type="GO" id="GO:0046491">
    <property type="term" value="P:L-methylmalonyl-CoA metabolic process"/>
    <property type="evidence" value="ECO:0007669"/>
    <property type="project" value="TreeGrafter"/>
</dbReference>
<keyword evidence="1" id="KW-0479">Metal-binding</keyword>
<dbReference type="Pfam" id="PF00903">
    <property type="entry name" value="Glyoxalase"/>
    <property type="match status" value="1"/>
</dbReference>
<sequence>MMAPFGCDHIGILTGDADRLEEFYITKLGFQKEKDVVLSGPITETLFGVDAEVRFIRLFRGDFKLEIFQPTSEIKSGSGAGFHHFGLVVGDKDEFLVMMAERDVPVIRIDRDGNPVYFIKDPDGNLIEIR</sequence>
<dbReference type="GO" id="GO:0046872">
    <property type="term" value="F:metal ion binding"/>
    <property type="evidence" value="ECO:0007669"/>
    <property type="project" value="UniProtKB-KW"/>
</dbReference>
<organism evidence="3 4">
    <name type="scientific">candidate division WOR-3 bacterium</name>
    <dbReference type="NCBI Taxonomy" id="2052148"/>
    <lineage>
        <taxon>Bacteria</taxon>
        <taxon>Bacteria division WOR-3</taxon>
    </lineage>
</organism>